<keyword evidence="2" id="KW-1133">Transmembrane helix</keyword>
<evidence type="ECO:0000256" key="2">
    <source>
        <dbReference type="SAM" id="Phobius"/>
    </source>
</evidence>
<keyword evidence="2" id="KW-0472">Membrane</keyword>
<dbReference type="OrthoDB" id="3253026at2759"/>
<proteinExistence type="predicted"/>
<feature type="transmembrane region" description="Helical" evidence="2">
    <location>
        <begin position="223"/>
        <end position="247"/>
    </location>
</feature>
<feature type="compositionally biased region" description="Basic residues" evidence="1">
    <location>
        <begin position="129"/>
        <end position="140"/>
    </location>
</feature>
<keyword evidence="2" id="KW-0812">Transmembrane</keyword>
<name>A0A0D7BN28_9AGAR</name>
<dbReference type="EMBL" id="KN880448">
    <property type="protein sequence ID" value="KIY71963.1"/>
    <property type="molecule type" value="Genomic_DNA"/>
</dbReference>
<reference evidence="3 4" key="1">
    <citation type="journal article" date="2015" name="Fungal Genet. Biol.">
        <title>Evolution of novel wood decay mechanisms in Agaricales revealed by the genome sequences of Fistulina hepatica and Cylindrobasidium torrendii.</title>
        <authorList>
            <person name="Floudas D."/>
            <person name="Held B.W."/>
            <person name="Riley R."/>
            <person name="Nagy L.G."/>
            <person name="Koehler G."/>
            <person name="Ransdell A.S."/>
            <person name="Younus H."/>
            <person name="Chow J."/>
            <person name="Chiniquy J."/>
            <person name="Lipzen A."/>
            <person name="Tritt A."/>
            <person name="Sun H."/>
            <person name="Haridas S."/>
            <person name="LaButti K."/>
            <person name="Ohm R.A."/>
            <person name="Kues U."/>
            <person name="Blanchette R.A."/>
            <person name="Grigoriev I.V."/>
            <person name="Minto R.E."/>
            <person name="Hibbett D.S."/>
        </authorList>
    </citation>
    <scope>NUCLEOTIDE SEQUENCE [LARGE SCALE GENOMIC DNA]</scope>
    <source>
        <strain evidence="3 4">FP15055 ss-10</strain>
    </source>
</reference>
<protein>
    <submittedName>
        <fullName evidence="3">Uncharacterized protein</fullName>
    </submittedName>
</protein>
<dbReference type="Proteomes" id="UP000054007">
    <property type="component" value="Unassembled WGS sequence"/>
</dbReference>
<feature type="transmembrane region" description="Helical" evidence="2">
    <location>
        <begin position="359"/>
        <end position="385"/>
    </location>
</feature>
<dbReference type="AlphaFoldDB" id="A0A0D7BN28"/>
<evidence type="ECO:0000313" key="4">
    <source>
        <dbReference type="Proteomes" id="UP000054007"/>
    </source>
</evidence>
<gene>
    <name evidence="3" type="ORF">CYLTODRAFT_418342</name>
</gene>
<feature type="transmembrane region" description="Helical" evidence="2">
    <location>
        <begin position="425"/>
        <end position="443"/>
    </location>
</feature>
<accession>A0A0D7BN28</accession>
<feature type="region of interest" description="Disordered" evidence="1">
    <location>
        <begin position="121"/>
        <end position="140"/>
    </location>
</feature>
<feature type="transmembrane region" description="Helical" evidence="2">
    <location>
        <begin position="397"/>
        <end position="418"/>
    </location>
</feature>
<sequence length="451" mass="50230">MDPWVSLVFHSAIARAAVIPLPDGASTHGQPDLLCKPADGYTVLAFFLSNYVTHAASTQTFTTQPLSIQSLDVLTSFMLPTAQISKILHNISRGIVETFGHKHGMDPTKWTVVRKEGWTPVDGHEHPGIHHHPSHNASRRRSWKLQSLSWSSTTRLHSATYHNFPQLPPGYGYACLPPNAFVITSERPRLRITRSISSAKIILSIFQTISSTYALYYAKGDEIAWFGFAAFSLTVAPYTVMSVLNLIANLVMPDFKGELVRSEVMDELERRFGKWFADLEGRLEHRISEGLTLVTLQEGGEDKKRLDGVRAVPVEATPITTGECCDLSIPQCAEFETTGMKRHPAYLSPFLFLTSDDRIALLSHFVLTLLIAVGIPLTVVGGLSFFEHGSHATITQYVWTMLWLAWGWLYALGFAFIPDMWWIRLMALAPAIGGFVVVGQMIVQYGQCLQL</sequence>
<evidence type="ECO:0000313" key="3">
    <source>
        <dbReference type="EMBL" id="KIY71963.1"/>
    </source>
</evidence>
<evidence type="ECO:0000256" key="1">
    <source>
        <dbReference type="SAM" id="MobiDB-lite"/>
    </source>
</evidence>
<organism evidence="3 4">
    <name type="scientific">Cylindrobasidium torrendii FP15055 ss-10</name>
    <dbReference type="NCBI Taxonomy" id="1314674"/>
    <lineage>
        <taxon>Eukaryota</taxon>
        <taxon>Fungi</taxon>
        <taxon>Dikarya</taxon>
        <taxon>Basidiomycota</taxon>
        <taxon>Agaricomycotina</taxon>
        <taxon>Agaricomycetes</taxon>
        <taxon>Agaricomycetidae</taxon>
        <taxon>Agaricales</taxon>
        <taxon>Marasmiineae</taxon>
        <taxon>Physalacriaceae</taxon>
        <taxon>Cylindrobasidium</taxon>
    </lineage>
</organism>
<keyword evidence="4" id="KW-1185">Reference proteome</keyword>